<feature type="region of interest" description="Disordered" evidence="1">
    <location>
        <begin position="51"/>
        <end position="82"/>
    </location>
</feature>
<feature type="compositionally biased region" description="Low complexity" evidence="1">
    <location>
        <begin position="66"/>
        <end position="75"/>
    </location>
</feature>
<keyword evidence="3" id="KW-1185">Reference proteome</keyword>
<organism evidence="2 3">
    <name type="scientific">Portunus trituberculatus</name>
    <name type="common">Swimming crab</name>
    <name type="synonym">Neptunus trituberculatus</name>
    <dbReference type="NCBI Taxonomy" id="210409"/>
    <lineage>
        <taxon>Eukaryota</taxon>
        <taxon>Metazoa</taxon>
        <taxon>Ecdysozoa</taxon>
        <taxon>Arthropoda</taxon>
        <taxon>Crustacea</taxon>
        <taxon>Multicrustacea</taxon>
        <taxon>Malacostraca</taxon>
        <taxon>Eumalacostraca</taxon>
        <taxon>Eucarida</taxon>
        <taxon>Decapoda</taxon>
        <taxon>Pleocyemata</taxon>
        <taxon>Brachyura</taxon>
        <taxon>Eubrachyura</taxon>
        <taxon>Portunoidea</taxon>
        <taxon>Portunidae</taxon>
        <taxon>Portuninae</taxon>
        <taxon>Portunus</taxon>
    </lineage>
</organism>
<dbReference type="AlphaFoldDB" id="A0A5B7ETT5"/>
<evidence type="ECO:0000256" key="1">
    <source>
        <dbReference type="SAM" id="MobiDB-lite"/>
    </source>
</evidence>
<feature type="region of interest" description="Disordered" evidence="1">
    <location>
        <begin position="1"/>
        <end position="23"/>
    </location>
</feature>
<reference evidence="2 3" key="1">
    <citation type="submission" date="2019-05" db="EMBL/GenBank/DDBJ databases">
        <title>Another draft genome of Portunus trituberculatus and its Hox gene families provides insights of decapod evolution.</title>
        <authorList>
            <person name="Jeong J.-H."/>
            <person name="Song I."/>
            <person name="Kim S."/>
            <person name="Choi T."/>
            <person name="Kim D."/>
            <person name="Ryu S."/>
            <person name="Kim W."/>
        </authorList>
    </citation>
    <scope>NUCLEOTIDE SEQUENCE [LARGE SCALE GENOMIC DNA]</scope>
    <source>
        <tissue evidence="2">Muscle</tissue>
    </source>
</reference>
<comment type="caution">
    <text evidence="2">The sequence shown here is derived from an EMBL/GenBank/DDBJ whole genome shotgun (WGS) entry which is preliminary data.</text>
</comment>
<dbReference type="EMBL" id="VSRR010004036">
    <property type="protein sequence ID" value="MPC38310.1"/>
    <property type="molecule type" value="Genomic_DNA"/>
</dbReference>
<evidence type="ECO:0000313" key="3">
    <source>
        <dbReference type="Proteomes" id="UP000324222"/>
    </source>
</evidence>
<proteinExistence type="predicted"/>
<accession>A0A5B7ETT5</accession>
<dbReference type="Proteomes" id="UP000324222">
    <property type="component" value="Unassembled WGS sequence"/>
</dbReference>
<name>A0A5B7ETT5_PORTR</name>
<sequence>MKPENLRCLRAPPPPPLPRRHPRRACAAGSSLSFTMAQFHTVETSNSALVFSRPGESPLPSPPSHSPTLMPSTPHAPFLSPRPAVASPPVLLTCNGRGQHVAPPPSVHPPFPHCPILCVLDPFSPIQKC</sequence>
<gene>
    <name evidence="2" type="ORF">E2C01_031815</name>
</gene>
<evidence type="ECO:0000313" key="2">
    <source>
        <dbReference type="EMBL" id="MPC38310.1"/>
    </source>
</evidence>
<protein>
    <submittedName>
        <fullName evidence="2">Uncharacterized protein</fullName>
    </submittedName>
</protein>